<feature type="non-terminal residue" evidence="1">
    <location>
        <position position="1"/>
    </location>
</feature>
<comment type="caution">
    <text evidence="1">The sequence shown here is derived from an EMBL/GenBank/DDBJ whole genome shotgun (WGS) entry which is preliminary data.</text>
</comment>
<gene>
    <name evidence="1" type="ORF">SPIL2461_LOCUS12581</name>
</gene>
<protein>
    <submittedName>
        <fullName evidence="1">Uncharacterized protein</fullName>
    </submittedName>
</protein>
<dbReference type="EMBL" id="CAJNIZ010026041">
    <property type="protein sequence ID" value="CAE7488828.1"/>
    <property type="molecule type" value="Genomic_DNA"/>
</dbReference>
<evidence type="ECO:0000313" key="2">
    <source>
        <dbReference type="Proteomes" id="UP000649617"/>
    </source>
</evidence>
<dbReference type="AlphaFoldDB" id="A0A812SK03"/>
<evidence type="ECO:0000313" key="1">
    <source>
        <dbReference type="EMBL" id="CAE7488828.1"/>
    </source>
</evidence>
<proteinExistence type="predicted"/>
<sequence>MADDFYTDMRDEDLYDEAHTTQAMLTCDDWCDITELDDEKRGPALRDRLEGGAAIYKKILETDALKNKEEGVLCFKRTLRLFF</sequence>
<accession>A0A812SK03</accession>
<name>A0A812SK03_SYMPI</name>
<organism evidence="1 2">
    <name type="scientific">Symbiodinium pilosum</name>
    <name type="common">Dinoflagellate</name>
    <dbReference type="NCBI Taxonomy" id="2952"/>
    <lineage>
        <taxon>Eukaryota</taxon>
        <taxon>Sar</taxon>
        <taxon>Alveolata</taxon>
        <taxon>Dinophyceae</taxon>
        <taxon>Suessiales</taxon>
        <taxon>Symbiodiniaceae</taxon>
        <taxon>Symbiodinium</taxon>
    </lineage>
</organism>
<dbReference type="Proteomes" id="UP000649617">
    <property type="component" value="Unassembled WGS sequence"/>
</dbReference>
<keyword evidence="2" id="KW-1185">Reference proteome</keyword>
<reference evidence="1" key="1">
    <citation type="submission" date="2021-02" db="EMBL/GenBank/DDBJ databases">
        <authorList>
            <person name="Dougan E. K."/>
            <person name="Rhodes N."/>
            <person name="Thang M."/>
            <person name="Chan C."/>
        </authorList>
    </citation>
    <scope>NUCLEOTIDE SEQUENCE</scope>
</reference>